<protein>
    <submittedName>
        <fullName evidence="2">Uncharacterized protein</fullName>
    </submittedName>
</protein>
<keyword evidence="3" id="KW-1185">Reference proteome</keyword>
<feature type="region of interest" description="Disordered" evidence="1">
    <location>
        <begin position="124"/>
        <end position="146"/>
    </location>
</feature>
<proteinExistence type="predicted"/>
<evidence type="ECO:0000256" key="1">
    <source>
        <dbReference type="SAM" id="MobiDB-lite"/>
    </source>
</evidence>
<gene>
    <name evidence="2" type="ORF">IQ215_00415</name>
</gene>
<dbReference type="RefSeq" id="WP_193799347.1">
    <property type="nucleotide sequence ID" value="NZ_JADEWC010000001.1"/>
</dbReference>
<reference evidence="2 3" key="1">
    <citation type="submission" date="2020-10" db="EMBL/GenBank/DDBJ databases">
        <authorList>
            <person name="Castelo-Branco R."/>
            <person name="Eusebio N."/>
            <person name="Adriana R."/>
            <person name="Vieira A."/>
            <person name="Brugerolle De Fraissinette N."/>
            <person name="Rezende De Castro R."/>
            <person name="Schneider M.P."/>
            <person name="Vasconcelos V."/>
            <person name="Leao P.N."/>
        </authorList>
    </citation>
    <scope>NUCLEOTIDE SEQUENCE [LARGE SCALE GENOMIC DNA]</scope>
    <source>
        <strain evidence="2 3">LEGE 03274</strain>
    </source>
</reference>
<name>A0ABR9V2U9_9CHRO</name>
<dbReference type="EMBL" id="JADEWC010000001">
    <property type="protein sequence ID" value="MBE9221149.1"/>
    <property type="molecule type" value="Genomic_DNA"/>
</dbReference>
<sequence length="164" mass="18407">MSKSEEDKEKDLELRRDALRGRQFSLADLIGQEGGGFLKGESPVPFIIRLKTEIKLFISNNLRDSSGALQAVLQDMVDGADNKIGNHDTDPLSALRAIIEEIMESDNLYYDFVRRVDLKSGQISGDRPYFQKPGQPAHPEDEYSHESVKEKLSELLSIIDTIQG</sequence>
<accession>A0ABR9V2U9</accession>
<comment type="caution">
    <text evidence="2">The sequence shown here is derived from an EMBL/GenBank/DDBJ whole genome shotgun (WGS) entry which is preliminary data.</text>
</comment>
<dbReference type="Proteomes" id="UP000654604">
    <property type="component" value="Unassembled WGS sequence"/>
</dbReference>
<evidence type="ECO:0000313" key="3">
    <source>
        <dbReference type="Proteomes" id="UP000654604"/>
    </source>
</evidence>
<organism evidence="2 3">
    <name type="scientific">Cyanobacterium stanieri LEGE 03274</name>
    <dbReference type="NCBI Taxonomy" id="1828756"/>
    <lineage>
        <taxon>Bacteria</taxon>
        <taxon>Bacillati</taxon>
        <taxon>Cyanobacteriota</taxon>
        <taxon>Cyanophyceae</taxon>
        <taxon>Oscillatoriophycideae</taxon>
        <taxon>Chroococcales</taxon>
        <taxon>Geminocystaceae</taxon>
        <taxon>Cyanobacterium</taxon>
    </lineage>
</organism>
<evidence type="ECO:0000313" key="2">
    <source>
        <dbReference type="EMBL" id="MBE9221149.1"/>
    </source>
</evidence>